<dbReference type="RefSeq" id="WP_021730572.1">
    <property type="nucleotide sequence ID" value="NZ_AVAI01000038.1"/>
</dbReference>
<dbReference type="SUPFAM" id="SSF49899">
    <property type="entry name" value="Concanavalin A-like lectins/glucanases"/>
    <property type="match status" value="1"/>
</dbReference>
<keyword evidence="3" id="KW-1185">Reference proteome</keyword>
<proteinExistence type="predicted"/>
<sequence length="684" mass="75913">MGKLKYWGFLLGLLVWGMSVATTTVRADALDEVPAKALNLDGLFEVGQFDKNSASKIAVTKLNGEQAHVFELNHDNNQVGAIWSTPVNRFNMNVDNKITMWVNLAASEGLALVLQNDPRKTAAISRFGTKNIIGENLGVYGTDTYHRKTAPATIAKTAIQKSWALEIDTKVNNGGFLGLYQRGNSFDEKMHKNHLASIYPAAPETYTQRGGLTTAYHFEQNHQAAQERLKVNSGQWYPVKLTWSAKNKTMSYSFDGGPVKIFQIDTQVFGKSFRNLTWGVTSTATANNTRALVAFETLPHPIEVESDLNVRNLTQALPVYEGSWVRGGDELEYEYVLSYLGGDNDWQRVEANLALPAHVVFSEANIRYEDGHEEVVGLPEDDKKAVERIQHSLSQALSANNRHAYITLKGEAERVTQDTKVADDISYFVGHEKQSDTPTPHFTITTGKSVGLMVEPIKPVKKGEGATVKGQIRLNDESDFDNEGMRVEVKLNGERLEDYLLDPDEAAGYVELDFDPEELNEGENELVLRARSKDNAVSDPVTVTVLVLNGELRIKSYSENSTFETVKLSGATQISRPQDMQLVIVDETGSNNKWRLDVAATEFKTAQGAKLAGGLYYHDGEQMKPVTENNAQVVVEKRTNVGEDYHVTKDWSTQQGLMIQTSPEAIPGQYQSTIKWTLNSVPGK</sequence>
<reference evidence="1 4" key="2">
    <citation type="submission" date="2018-10" db="EMBL/GenBank/DDBJ databases">
        <title>Genome seuquencing of Lactobacillus species.</title>
        <authorList>
            <person name="Baek C."/>
            <person name="Yi H."/>
        </authorList>
    </citation>
    <scope>NUCLEOTIDE SEQUENCE [LARGE SCALE GENOMIC DNA]</scope>
    <source>
        <strain evidence="1 4">DSM 10667</strain>
    </source>
</reference>
<dbReference type="AlphaFoldDB" id="A0AAD0TM63"/>
<evidence type="ECO:0000313" key="2">
    <source>
        <dbReference type="EMBL" id="GBF01290.1"/>
    </source>
</evidence>
<evidence type="ECO:0000313" key="1">
    <source>
        <dbReference type="EMBL" id="AYJ37542.1"/>
    </source>
</evidence>
<dbReference type="InterPro" id="IPR013320">
    <property type="entry name" value="ConA-like_dom_sf"/>
</dbReference>
<dbReference type="Proteomes" id="UP000236162">
    <property type="component" value="Unassembled WGS sequence"/>
</dbReference>
<name>A0AAD0TM63_9LACO</name>
<organism evidence="1 4">
    <name type="scientific">Lactiplantibacillus paraplantarum</name>
    <dbReference type="NCBI Taxonomy" id="60520"/>
    <lineage>
        <taxon>Bacteria</taxon>
        <taxon>Bacillati</taxon>
        <taxon>Bacillota</taxon>
        <taxon>Bacilli</taxon>
        <taxon>Lactobacillales</taxon>
        <taxon>Lactobacillaceae</taxon>
        <taxon>Lactiplantibacillus</taxon>
    </lineage>
</organism>
<evidence type="ECO:0000313" key="3">
    <source>
        <dbReference type="Proteomes" id="UP000236162"/>
    </source>
</evidence>
<dbReference type="EMBL" id="CP032744">
    <property type="protein sequence ID" value="AYJ37542.1"/>
    <property type="molecule type" value="Genomic_DNA"/>
</dbReference>
<reference evidence="2 3" key="1">
    <citation type="submission" date="2017-04" db="EMBL/GenBank/DDBJ databases">
        <title>In vitro and in silico characterization of Lactobacillus paraplantarum D2-1, a starter culture for soymilk fermentation.</title>
        <authorList>
            <person name="Endo A."/>
            <person name="Sasaki F."/>
            <person name="Maeno S."/>
            <person name="Kanesaki Y."/>
            <person name="Kubota E."/>
            <person name="Torres G.A."/>
            <person name="Tomita S."/>
            <person name="Nakagawa J."/>
        </authorList>
    </citation>
    <scope>NUCLEOTIDE SEQUENCE [LARGE SCALE GENOMIC DNA]</scope>
    <source>
        <strain evidence="2 3">D2-1</strain>
    </source>
</reference>
<dbReference type="Gene3D" id="2.60.120.200">
    <property type="match status" value="1"/>
</dbReference>
<accession>A0AAD0TM63</accession>
<protein>
    <submittedName>
        <fullName evidence="2">Extracellular protein</fullName>
    </submittedName>
</protein>
<gene>
    <name evidence="1" type="ORF">LP667_01265</name>
    <name evidence="2" type="ORF">LPPLD21_00794</name>
</gene>
<dbReference type="Proteomes" id="UP000277896">
    <property type="component" value="Chromosome"/>
</dbReference>
<dbReference type="EMBL" id="BDOR01000002">
    <property type="protein sequence ID" value="GBF01290.1"/>
    <property type="molecule type" value="Genomic_DNA"/>
</dbReference>
<evidence type="ECO:0000313" key="4">
    <source>
        <dbReference type="Proteomes" id="UP000277896"/>
    </source>
</evidence>